<organism evidence="12 13">
    <name type="scientific">Duganella phyllosphaerae</name>
    <dbReference type="NCBI Taxonomy" id="762836"/>
    <lineage>
        <taxon>Bacteria</taxon>
        <taxon>Pseudomonadati</taxon>
        <taxon>Pseudomonadota</taxon>
        <taxon>Betaproteobacteria</taxon>
        <taxon>Burkholderiales</taxon>
        <taxon>Oxalobacteraceae</taxon>
        <taxon>Telluria group</taxon>
        <taxon>Duganella</taxon>
    </lineage>
</organism>
<dbReference type="SUPFAM" id="SSF53067">
    <property type="entry name" value="Actin-like ATPase domain"/>
    <property type="match status" value="1"/>
</dbReference>
<evidence type="ECO:0000256" key="5">
    <source>
        <dbReference type="ARBA" id="ARBA00022519"/>
    </source>
</evidence>
<feature type="domain" description="GspL periplasmic" evidence="11">
    <location>
        <begin position="257"/>
        <end position="398"/>
    </location>
</feature>
<dbReference type="GO" id="GO:0015627">
    <property type="term" value="C:type II protein secretion system complex"/>
    <property type="evidence" value="ECO:0007669"/>
    <property type="project" value="InterPro"/>
</dbReference>
<comment type="caution">
    <text evidence="12">The sequence shown here is derived from an EMBL/GenBank/DDBJ whole genome shotgun (WGS) entry which is preliminary data.</text>
</comment>
<dbReference type="Pfam" id="PF12693">
    <property type="entry name" value="GspL_C"/>
    <property type="match status" value="1"/>
</dbReference>
<dbReference type="PIRSF" id="PIRSF015761">
    <property type="entry name" value="Protein_L"/>
    <property type="match status" value="1"/>
</dbReference>
<keyword evidence="4" id="KW-1003">Cell membrane</keyword>
<keyword evidence="3" id="KW-0813">Transport</keyword>
<keyword evidence="8" id="KW-1133">Transmembrane helix</keyword>
<evidence type="ECO:0000256" key="9">
    <source>
        <dbReference type="ARBA" id="ARBA00023136"/>
    </source>
</evidence>
<dbReference type="Gene3D" id="3.30.420.380">
    <property type="match status" value="1"/>
</dbReference>
<protein>
    <submittedName>
        <fullName evidence="12">Type II secretion system protein L</fullName>
    </submittedName>
</protein>
<dbReference type="GO" id="GO:0005886">
    <property type="term" value="C:plasma membrane"/>
    <property type="evidence" value="ECO:0007669"/>
    <property type="project" value="UniProtKB-SubCell"/>
</dbReference>
<dbReference type="InterPro" id="IPR043129">
    <property type="entry name" value="ATPase_NBD"/>
</dbReference>
<dbReference type="EMBL" id="LROM01000050">
    <property type="protein sequence ID" value="OFA08194.1"/>
    <property type="molecule type" value="Genomic_DNA"/>
</dbReference>
<keyword evidence="5" id="KW-0997">Cell inner membrane</keyword>
<evidence type="ECO:0000256" key="4">
    <source>
        <dbReference type="ARBA" id="ARBA00022475"/>
    </source>
</evidence>
<dbReference type="GO" id="GO:0009276">
    <property type="term" value="C:Gram-negative-bacterium-type cell wall"/>
    <property type="evidence" value="ECO:0007669"/>
    <property type="project" value="InterPro"/>
</dbReference>
<evidence type="ECO:0000313" key="12">
    <source>
        <dbReference type="EMBL" id="OFA08194.1"/>
    </source>
</evidence>
<dbReference type="InterPro" id="IPR007812">
    <property type="entry name" value="T2SS_protein-GspL"/>
</dbReference>
<evidence type="ECO:0000256" key="8">
    <source>
        <dbReference type="ARBA" id="ARBA00022989"/>
    </source>
</evidence>
<evidence type="ECO:0000256" key="6">
    <source>
        <dbReference type="ARBA" id="ARBA00022692"/>
    </source>
</evidence>
<gene>
    <name evidence="12" type="primary">epsL_2</name>
    <name evidence="12" type="ORF">DUPY_08430</name>
</gene>
<evidence type="ECO:0000256" key="7">
    <source>
        <dbReference type="ARBA" id="ARBA00022927"/>
    </source>
</evidence>
<dbReference type="RefSeq" id="WP_070246599.1">
    <property type="nucleotide sequence ID" value="NZ_LROM01000050.1"/>
</dbReference>
<sequence length="421" mass="44584">MTTLFIRYPAKASVDSGAAQTCAFALVADGGAVQQQGNAPLGNLGAMVASARRVTLLLAASDVTLLRVKTPPLAPARLKAALPALVEEHVLGDVADCVLAAAATAPDGLRTVAVAQRAWLEVLVQALIAQGAHSVSAVPAQLCLPFQPGSVSASLHTNDAGFELTMRRDQFDGLGLTLPAQPLAALQTVRALAGAEPVTLYVPADDAKLFAPHLAEVNQNGDSLTLEEDRWEHWVAAARAAGLDLAPALGTSGAAAREWRRWRWPLRFAALALLVNVVGLNIDYFGQKREMAAVEQSMTQAFQSAYPNQPVSTDPIRQMRQNVERAKGGDGQAPTDSFLALSIDVGEVLATLPKRDVVASIDYRERALQVKVKPNTVDGAAMALLRTALQARQLELTEATPGTWQIRRQATPKPSAKASVA</sequence>
<reference evidence="13" key="1">
    <citation type="journal article" date="2016" name="Front. Microbiol.">
        <title>Molecular Keys to the Janthinobacterium and Duganella spp. Interaction with the Plant Pathogen Fusarium graminearum.</title>
        <authorList>
            <person name="Haack F.S."/>
            <person name="Poehlein A."/>
            <person name="Kroger C."/>
            <person name="Voigt C.A."/>
            <person name="Piepenbring M."/>
            <person name="Bode H.B."/>
            <person name="Daniel R."/>
            <person name="Schafer W."/>
            <person name="Streit W.R."/>
        </authorList>
    </citation>
    <scope>NUCLEOTIDE SEQUENCE [LARGE SCALE GENOMIC DNA]</scope>
    <source>
        <strain evidence="13">T54</strain>
    </source>
</reference>
<evidence type="ECO:0000256" key="3">
    <source>
        <dbReference type="ARBA" id="ARBA00022448"/>
    </source>
</evidence>
<dbReference type="GO" id="GO:0015628">
    <property type="term" value="P:protein secretion by the type II secretion system"/>
    <property type="evidence" value="ECO:0007669"/>
    <property type="project" value="InterPro"/>
</dbReference>
<dbReference type="NCBIfam" id="TIGR01709">
    <property type="entry name" value="typeII_sec_gspL"/>
    <property type="match status" value="1"/>
</dbReference>
<dbReference type="AlphaFoldDB" id="A0A1E7X667"/>
<feature type="domain" description="GspL cytoplasmic actin-ATPase-like" evidence="10">
    <location>
        <begin position="47"/>
        <end position="154"/>
    </location>
</feature>
<dbReference type="OrthoDB" id="8557903at2"/>
<evidence type="ECO:0000256" key="2">
    <source>
        <dbReference type="ARBA" id="ARBA00005318"/>
    </source>
</evidence>
<keyword evidence="13" id="KW-1185">Reference proteome</keyword>
<evidence type="ECO:0000313" key="13">
    <source>
        <dbReference type="Proteomes" id="UP000175989"/>
    </source>
</evidence>
<dbReference type="InterPro" id="IPR024230">
    <property type="entry name" value="GspL_cyto_dom"/>
</dbReference>
<dbReference type="Proteomes" id="UP000175989">
    <property type="component" value="Unassembled WGS sequence"/>
</dbReference>
<keyword evidence="7" id="KW-0653">Protein transport</keyword>
<comment type="similarity">
    <text evidence="2">Belongs to the GSP L family.</text>
</comment>
<dbReference type="Pfam" id="PF05134">
    <property type="entry name" value="T2SSL"/>
    <property type="match status" value="1"/>
</dbReference>
<dbReference type="PATRIC" id="fig|762836.4.peg.888"/>
<comment type="subcellular location">
    <subcellularLocation>
        <location evidence="1">Cell inner membrane</location>
        <topology evidence="1">Single-pass membrane protein</topology>
    </subcellularLocation>
</comment>
<name>A0A1E7X667_9BURK</name>
<accession>A0A1E7X667</accession>
<evidence type="ECO:0000259" key="11">
    <source>
        <dbReference type="Pfam" id="PF12693"/>
    </source>
</evidence>
<proteinExistence type="inferred from homology"/>
<evidence type="ECO:0000256" key="1">
    <source>
        <dbReference type="ARBA" id="ARBA00004377"/>
    </source>
</evidence>
<dbReference type="InterPro" id="IPR025691">
    <property type="entry name" value="GspL_pp_dom"/>
</dbReference>
<keyword evidence="9" id="KW-0472">Membrane</keyword>
<keyword evidence="6" id="KW-0812">Transmembrane</keyword>
<evidence type="ECO:0000259" key="10">
    <source>
        <dbReference type="Pfam" id="PF05134"/>
    </source>
</evidence>